<gene>
    <name evidence="7" type="ORF">PANT1444_LOCUS5317</name>
</gene>
<evidence type="ECO:0000256" key="3">
    <source>
        <dbReference type="ARBA" id="ARBA00031971"/>
    </source>
</evidence>
<evidence type="ECO:0000256" key="5">
    <source>
        <dbReference type="ARBA" id="ARBA00079398"/>
    </source>
</evidence>
<dbReference type="SUPFAM" id="SSF50129">
    <property type="entry name" value="GroES-like"/>
    <property type="match status" value="2"/>
</dbReference>
<dbReference type="Gene3D" id="2.30.33.40">
    <property type="entry name" value="GroES chaperonin"/>
    <property type="match status" value="2"/>
</dbReference>
<dbReference type="GO" id="GO:0005524">
    <property type="term" value="F:ATP binding"/>
    <property type="evidence" value="ECO:0007669"/>
    <property type="project" value="InterPro"/>
</dbReference>
<dbReference type="InterPro" id="IPR037124">
    <property type="entry name" value="Chaperonin_GroES_sf"/>
</dbReference>
<dbReference type="GO" id="GO:0044183">
    <property type="term" value="F:protein folding chaperone"/>
    <property type="evidence" value="ECO:0007669"/>
    <property type="project" value="InterPro"/>
</dbReference>
<evidence type="ECO:0000256" key="4">
    <source>
        <dbReference type="ARBA" id="ARBA00073031"/>
    </source>
</evidence>
<dbReference type="GO" id="GO:0009507">
    <property type="term" value="C:chloroplast"/>
    <property type="evidence" value="ECO:0007669"/>
    <property type="project" value="TreeGrafter"/>
</dbReference>
<evidence type="ECO:0000313" key="7">
    <source>
        <dbReference type="EMBL" id="CAD8477643.1"/>
    </source>
</evidence>
<dbReference type="InterPro" id="IPR020818">
    <property type="entry name" value="Chaperonin_GroES"/>
</dbReference>
<dbReference type="EMBL" id="HBEP01009451">
    <property type="protein sequence ID" value="CAD8477643.1"/>
    <property type="molecule type" value="Transcribed_RNA"/>
</dbReference>
<name>A0A7S0E8L6_9EUKA</name>
<dbReference type="PRINTS" id="PR00297">
    <property type="entry name" value="CHAPERONIN10"/>
</dbReference>
<proteinExistence type="inferred from homology"/>
<dbReference type="PANTHER" id="PTHR10772:SF63">
    <property type="entry name" value="20 KDA CHAPERONIN, CHLOROPLASTIC"/>
    <property type="match status" value="1"/>
</dbReference>
<comment type="similarity">
    <text evidence="1 6">Belongs to the GroES chaperonin family.</text>
</comment>
<dbReference type="GO" id="GO:0046872">
    <property type="term" value="F:metal ion binding"/>
    <property type="evidence" value="ECO:0007669"/>
    <property type="project" value="TreeGrafter"/>
</dbReference>
<keyword evidence="2 6" id="KW-0143">Chaperone</keyword>
<sequence length="240" mass="24936">MAATLAYAALSYQVGAPSTRGTAIRATSAAMQEQQYKLNNYMLPGPLTPLADQILVKQSKMADVTSGGLFMPADSTEKPSEGLVVLAGPGTTHPETGKLIPNPCKEGDLILLSEYVGEKVDYCGDKHAFVSASEVLGVFDGGSPVVGSFKPLQDRVLVKLQDAATETSSGIALASESTDEPTQGEVIAVGEGLVTSQGDLVPPGITVGESVIYGKYTGTMVFIGGVEYKVVSASDCLAKW</sequence>
<dbReference type="SMART" id="SM00883">
    <property type="entry name" value="Cpn10"/>
    <property type="match status" value="2"/>
</dbReference>
<dbReference type="InterPro" id="IPR011032">
    <property type="entry name" value="GroES-like_sf"/>
</dbReference>
<dbReference type="GO" id="GO:0051082">
    <property type="term" value="F:unfolded protein binding"/>
    <property type="evidence" value="ECO:0007669"/>
    <property type="project" value="TreeGrafter"/>
</dbReference>
<evidence type="ECO:0000256" key="1">
    <source>
        <dbReference type="ARBA" id="ARBA00006975"/>
    </source>
</evidence>
<evidence type="ECO:0000256" key="2">
    <source>
        <dbReference type="ARBA" id="ARBA00023186"/>
    </source>
</evidence>
<protein>
    <recommendedName>
        <fullName evidence="4">20 kDa chaperonin, chloroplastic</fullName>
    </recommendedName>
    <alternativeName>
        <fullName evidence="3">Chaperonin 10</fullName>
    </alternativeName>
    <alternativeName>
        <fullName evidence="5">Protein Cpn21</fullName>
    </alternativeName>
</protein>
<reference evidence="7" key="1">
    <citation type="submission" date="2021-01" db="EMBL/GenBank/DDBJ databases">
        <authorList>
            <person name="Corre E."/>
            <person name="Pelletier E."/>
            <person name="Niang G."/>
            <person name="Scheremetjew M."/>
            <person name="Finn R."/>
            <person name="Kale V."/>
            <person name="Holt S."/>
            <person name="Cochrane G."/>
            <person name="Meng A."/>
            <person name="Brown T."/>
            <person name="Cohen L."/>
        </authorList>
    </citation>
    <scope>NUCLEOTIDE SEQUENCE</scope>
    <source>
        <strain evidence="7">CCMP1374</strain>
    </source>
</reference>
<dbReference type="PANTHER" id="PTHR10772">
    <property type="entry name" value="10 KDA HEAT SHOCK PROTEIN"/>
    <property type="match status" value="1"/>
</dbReference>
<dbReference type="GO" id="GO:0005739">
    <property type="term" value="C:mitochondrion"/>
    <property type="evidence" value="ECO:0007669"/>
    <property type="project" value="TreeGrafter"/>
</dbReference>
<accession>A0A7S0E8L6</accession>
<dbReference type="Pfam" id="PF00166">
    <property type="entry name" value="Cpn10"/>
    <property type="match status" value="2"/>
</dbReference>
<dbReference type="AlphaFoldDB" id="A0A7S0E8L6"/>
<dbReference type="CDD" id="cd00320">
    <property type="entry name" value="cpn10"/>
    <property type="match status" value="2"/>
</dbReference>
<dbReference type="GO" id="GO:0051087">
    <property type="term" value="F:protein-folding chaperone binding"/>
    <property type="evidence" value="ECO:0007669"/>
    <property type="project" value="TreeGrafter"/>
</dbReference>
<evidence type="ECO:0000256" key="6">
    <source>
        <dbReference type="RuleBase" id="RU003479"/>
    </source>
</evidence>
<dbReference type="FunFam" id="2.30.33.40:FF:000001">
    <property type="entry name" value="10 kDa chaperonin"/>
    <property type="match status" value="2"/>
</dbReference>
<organism evidence="7">
    <name type="scientific">Phaeocystis antarctica</name>
    <dbReference type="NCBI Taxonomy" id="33657"/>
    <lineage>
        <taxon>Eukaryota</taxon>
        <taxon>Haptista</taxon>
        <taxon>Haptophyta</taxon>
        <taxon>Prymnesiophyceae</taxon>
        <taxon>Phaeocystales</taxon>
        <taxon>Phaeocystaceae</taxon>
        <taxon>Phaeocystis</taxon>
    </lineage>
</organism>